<dbReference type="AlphaFoldDB" id="A0AAV2ZUH8"/>
<keyword evidence="2" id="KW-1185">Reference proteome</keyword>
<dbReference type="EMBL" id="DYDO01000012">
    <property type="protein sequence ID" value="DBA15292.1"/>
    <property type="molecule type" value="Genomic_DNA"/>
</dbReference>
<reference evidence="1" key="1">
    <citation type="thesis" date="2020" institute="ProQuest LLC" country="789 East Eisenhower Parkway, Ann Arbor, MI, USA">
        <title>Comparative Genomics and Chromosome Evolution.</title>
        <authorList>
            <person name="Mudd A.B."/>
        </authorList>
    </citation>
    <scope>NUCLEOTIDE SEQUENCE</scope>
    <source>
        <strain evidence="1">1538</strain>
        <tissue evidence="1">Blood</tissue>
    </source>
</reference>
<organism evidence="1 2">
    <name type="scientific">Pyxicephalus adspersus</name>
    <name type="common">African bullfrog</name>
    <dbReference type="NCBI Taxonomy" id="30357"/>
    <lineage>
        <taxon>Eukaryota</taxon>
        <taxon>Metazoa</taxon>
        <taxon>Chordata</taxon>
        <taxon>Craniata</taxon>
        <taxon>Vertebrata</taxon>
        <taxon>Euteleostomi</taxon>
        <taxon>Amphibia</taxon>
        <taxon>Batrachia</taxon>
        <taxon>Anura</taxon>
        <taxon>Neobatrachia</taxon>
        <taxon>Ranoidea</taxon>
        <taxon>Pyxicephalidae</taxon>
        <taxon>Pyxicephalinae</taxon>
        <taxon>Pyxicephalus</taxon>
    </lineage>
</organism>
<comment type="caution">
    <text evidence="1">The sequence shown here is derived from an EMBL/GenBank/DDBJ whole genome shotgun (WGS) entry which is preliminary data.</text>
</comment>
<name>A0AAV2ZUH8_PYXAD</name>
<gene>
    <name evidence="1" type="ORF">GDO54_004524</name>
</gene>
<proteinExistence type="predicted"/>
<accession>A0AAV2ZUH8</accession>
<dbReference type="Proteomes" id="UP001181693">
    <property type="component" value="Unassembled WGS sequence"/>
</dbReference>
<sequence length="84" mass="9477">MGQNPGNLITCLKFFDQHLLCHTPQATITLYNLRFLCVMVVGRTWPWIKENQASKKVNLCDSEDASLDNIGKTGLLQSAHRQGF</sequence>
<protein>
    <submittedName>
        <fullName evidence="1">Uncharacterized protein</fullName>
    </submittedName>
</protein>
<evidence type="ECO:0000313" key="1">
    <source>
        <dbReference type="EMBL" id="DBA15292.1"/>
    </source>
</evidence>
<evidence type="ECO:0000313" key="2">
    <source>
        <dbReference type="Proteomes" id="UP001181693"/>
    </source>
</evidence>